<protein>
    <recommendedName>
        <fullName evidence="3">Sulfotransferase</fullName>
    </recommendedName>
</protein>
<dbReference type="Gene3D" id="3.40.50.300">
    <property type="entry name" value="P-loop containing nucleotide triphosphate hydrolases"/>
    <property type="match status" value="1"/>
</dbReference>
<gene>
    <name evidence="1" type="ORF">ATO7_10627</name>
</gene>
<reference evidence="1 2" key="1">
    <citation type="submission" date="2013-04" db="EMBL/GenBank/DDBJ databases">
        <title>Oceanococcus atlanticus 22II-S10r2 Genome Sequencing.</title>
        <authorList>
            <person name="Lai Q."/>
            <person name="Li G."/>
            <person name="Shao Z."/>
        </authorList>
    </citation>
    <scope>NUCLEOTIDE SEQUENCE [LARGE SCALE GENOMIC DNA]</scope>
    <source>
        <strain evidence="1 2">22II-S10r2</strain>
    </source>
</reference>
<dbReference type="InterPro" id="IPR027417">
    <property type="entry name" value="P-loop_NTPase"/>
</dbReference>
<sequence>MSASPILVVAGLRNSSVGRVAALLAQHEDALLLPELNLCMADSVGAWLLMAERSQDDIGHGLLRAVAVLQRGRESTTDIAHARDWLWRRSDRSSLSVLEELRQLVSPKRLVIPDLNLGWRPNYMHALSQFQAFQLLHLVRHPLTHCRDITHSLSQDYFVAPEWRDFCDNPSGVIDPQIAWYRIHRNLIDQFGADHARYQRLRLEDLLTALATQRDRLWSDLGWPAQSPSPSPAAVASGFLSPGCEAAVGGMEADVMHTPQLTQELRRDPPLDGLADWRPDGRRLSSEVRQLALKLGYNTQAQV</sequence>
<dbReference type="OrthoDB" id="1441538at2"/>
<evidence type="ECO:0008006" key="3">
    <source>
        <dbReference type="Google" id="ProtNLM"/>
    </source>
</evidence>
<dbReference type="SUPFAM" id="SSF52540">
    <property type="entry name" value="P-loop containing nucleoside triphosphate hydrolases"/>
    <property type="match status" value="1"/>
</dbReference>
<organism evidence="1 2">
    <name type="scientific">Oceanococcus atlanticus</name>
    <dbReference type="NCBI Taxonomy" id="1317117"/>
    <lineage>
        <taxon>Bacteria</taxon>
        <taxon>Pseudomonadati</taxon>
        <taxon>Pseudomonadota</taxon>
        <taxon>Gammaproteobacteria</taxon>
        <taxon>Chromatiales</taxon>
        <taxon>Oceanococcaceae</taxon>
        <taxon>Oceanococcus</taxon>
    </lineage>
</organism>
<dbReference type="EMBL" id="AQQV01000002">
    <property type="protein sequence ID" value="ORE87491.1"/>
    <property type="molecule type" value="Genomic_DNA"/>
</dbReference>
<evidence type="ECO:0000313" key="1">
    <source>
        <dbReference type="EMBL" id="ORE87491.1"/>
    </source>
</evidence>
<dbReference type="AlphaFoldDB" id="A0A1Y1SEW8"/>
<comment type="caution">
    <text evidence="1">The sequence shown here is derived from an EMBL/GenBank/DDBJ whole genome shotgun (WGS) entry which is preliminary data.</text>
</comment>
<dbReference type="STRING" id="1317117.ATO7_10627"/>
<keyword evidence="2" id="KW-1185">Reference proteome</keyword>
<proteinExistence type="predicted"/>
<dbReference type="Proteomes" id="UP000192342">
    <property type="component" value="Unassembled WGS sequence"/>
</dbReference>
<evidence type="ECO:0000313" key="2">
    <source>
        <dbReference type="Proteomes" id="UP000192342"/>
    </source>
</evidence>
<accession>A0A1Y1SEW8</accession>
<name>A0A1Y1SEW8_9GAMM</name>
<dbReference type="RefSeq" id="WP_083561720.1">
    <property type="nucleotide sequence ID" value="NZ_AQQV01000002.1"/>
</dbReference>